<dbReference type="InterPro" id="IPR050922">
    <property type="entry name" value="LytR/CpsA/Psr_CW_biosynth"/>
</dbReference>
<sequence>MAGIMVLGIGGIWYKEHQDAKRQESTETSLDESDIITWQGKKWRYNKNISNYLMIGVDKKEPVETQVGSTEAGQADAIFLLSVNRKTEKVTLISIPRDTMTEVESYDVQGKSLGKSVDHISLSYGYGDGGQRSCKLTQTAVSNLMYGLPIQGYLSLNMDGIPVLTSTVGGVTVTVPDDSLEASYPEFAEGAKVTLTAENSETFVRARDVNVSQSAINRMVRQQVYLDAFSQKARECYEHNTAFAASLYSALEPYTVTNVSEDRLLSLFETVAKDEDYTKWTIPGEGTQGASYDEYHVDDNALYEKIMETFYQEVK</sequence>
<dbReference type="PANTHER" id="PTHR33392">
    <property type="entry name" value="POLYISOPRENYL-TEICHOIC ACID--PEPTIDOGLYCAN TEICHOIC ACID TRANSFERASE TAGU"/>
    <property type="match status" value="1"/>
</dbReference>
<dbReference type="AlphaFoldDB" id="A0A412EZV5"/>
<dbReference type="EMBL" id="QRUK01000016">
    <property type="protein sequence ID" value="RGR58503.1"/>
    <property type="molecule type" value="Genomic_DNA"/>
</dbReference>
<evidence type="ECO:0000313" key="3">
    <source>
        <dbReference type="EMBL" id="RGR58503.1"/>
    </source>
</evidence>
<gene>
    <name evidence="3" type="ORF">DWY33_09530</name>
</gene>
<comment type="similarity">
    <text evidence="1">Belongs to the LytR/CpsA/Psr (LCP) family.</text>
</comment>
<dbReference type="NCBIfam" id="TIGR00350">
    <property type="entry name" value="lytR_cpsA_psr"/>
    <property type="match status" value="1"/>
</dbReference>
<evidence type="ECO:0000259" key="2">
    <source>
        <dbReference type="Pfam" id="PF03816"/>
    </source>
</evidence>
<dbReference type="Pfam" id="PF03816">
    <property type="entry name" value="LytR_cpsA_psr"/>
    <property type="match status" value="1"/>
</dbReference>
<reference evidence="3 4" key="1">
    <citation type="submission" date="2018-08" db="EMBL/GenBank/DDBJ databases">
        <title>A genome reference for cultivated species of the human gut microbiota.</title>
        <authorList>
            <person name="Zou Y."/>
            <person name="Xue W."/>
            <person name="Luo G."/>
        </authorList>
    </citation>
    <scope>NUCLEOTIDE SEQUENCE [LARGE SCALE GENOMIC DNA]</scope>
    <source>
        <strain evidence="3 4">AF25-11</strain>
    </source>
</reference>
<organism evidence="3 4">
    <name type="scientific">Dorea formicigenerans</name>
    <dbReference type="NCBI Taxonomy" id="39486"/>
    <lineage>
        <taxon>Bacteria</taxon>
        <taxon>Bacillati</taxon>
        <taxon>Bacillota</taxon>
        <taxon>Clostridia</taxon>
        <taxon>Lachnospirales</taxon>
        <taxon>Lachnospiraceae</taxon>
        <taxon>Dorea</taxon>
    </lineage>
</organism>
<dbReference type="Proteomes" id="UP000283652">
    <property type="component" value="Unassembled WGS sequence"/>
</dbReference>
<name>A0A412EZV5_9FIRM</name>
<comment type="caution">
    <text evidence="3">The sequence shown here is derived from an EMBL/GenBank/DDBJ whole genome shotgun (WGS) entry which is preliminary data.</text>
</comment>
<dbReference type="InterPro" id="IPR004474">
    <property type="entry name" value="LytR_CpsA_psr"/>
</dbReference>
<dbReference type="Gene3D" id="3.40.630.190">
    <property type="entry name" value="LCP protein"/>
    <property type="match status" value="1"/>
</dbReference>
<feature type="domain" description="Cell envelope-related transcriptional attenuator" evidence="2">
    <location>
        <begin position="75"/>
        <end position="233"/>
    </location>
</feature>
<evidence type="ECO:0000313" key="4">
    <source>
        <dbReference type="Proteomes" id="UP000283652"/>
    </source>
</evidence>
<evidence type="ECO:0000256" key="1">
    <source>
        <dbReference type="ARBA" id="ARBA00006068"/>
    </source>
</evidence>
<proteinExistence type="inferred from homology"/>
<dbReference type="PANTHER" id="PTHR33392:SF6">
    <property type="entry name" value="POLYISOPRENYL-TEICHOIC ACID--PEPTIDOGLYCAN TEICHOIC ACID TRANSFERASE TAGU"/>
    <property type="match status" value="1"/>
</dbReference>
<accession>A0A412EZV5</accession>
<protein>
    <submittedName>
        <fullName evidence="3">LytR family transcriptional regulator</fullName>
    </submittedName>
</protein>